<name>A0ABN2Q952_9MICO</name>
<sequence length="128" mass="14036">MRVAKTADWRDAIPFETPMLVADVVPGEMSRCSVCGGGSELRSRSELWAVKHRHPHHHDGYVRFYCSEHVPRVQVTVSSPALNPVRGERRPAAHRSPAASDVVRAMCPDCFIEVSATGQCGNCGLQVV</sequence>
<protein>
    <recommendedName>
        <fullName evidence="3">Glucose-6-phosphate dehydrogenase</fullName>
    </recommendedName>
</protein>
<accession>A0ABN2Q952</accession>
<dbReference type="RefSeq" id="WP_344091065.1">
    <property type="nucleotide sequence ID" value="NZ_BAAAOG010000001.1"/>
</dbReference>
<organism evidence="1 2">
    <name type="scientific">Microbacterium deminutum</name>
    <dbReference type="NCBI Taxonomy" id="344164"/>
    <lineage>
        <taxon>Bacteria</taxon>
        <taxon>Bacillati</taxon>
        <taxon>Actinomycetota</taxon>
        <taxon>Actinomycetes</taxon>
        <taxon>Micrococcales</taxon>
        <taxon>Microbacteriaceae</taxon>
        <taxon>Microbacterium</taxon>
    </lineage>
</organism>
<proteinExistence type="predicted"/>
<gene>
    <name evidence="1" type="ORF">GCM10009776_06200</name>
</gene>
<reference evidence="1 2" key="1">
    <citation type="journal article" date="2019" name="Int. J. Syst. Evol. Microbiol.">
        <title>The Global Catalogue of Microorganisms (GCM) 10K type strain sequencing project: providing services to taxonomists for standard genome sequencing and annotation.</title>
        <authorList>
            <consortium name="The Broad Institute Genomics Platform"/>
            <consortium name="The Broad Institute Genome Sequencing Center for Infectious Disease"/>
            <person name="Wu L."/>
            <person name="Ma J."/>
        </authorList>
    </citation>
    <scope>NUCLEOTIDE SEQUENCE [LARGE SCALE GENOMIC DNA]</scope>
    <source>
        <strain evidence="1 2">JCM 14901</strain>
    </source>
</reference>
<evidence type="ECO:0008006" key="3">
    <source>
        <dbReference type="Google" id="ProtNLM"/>
    </source>
</evidence>
<evidence type="ECO:0000313" key="1">
    <source>
        <dbReference type="EMBL" id="GAA1946907.1"/>
    </source>
</evidence>
<comment type="caution">
    <text evidence="1">The sequence shown here is derived from an EMBL/GenBank/DDBJ whole genome shotgun (WGS) entry which is preliminary data.</text>
</comment>
<evidence type="ECO:0000313" key="2">
    <source>
        <dbReference type="Proteomes" id="UP001499933"/>
    </source>
</evidence>
<keyword evidence="2" id="KW-1185">Reference proteome</keyword>
<dbReference type="EMBL" id="BAAAOG010000001">
    <property type="protein sequence ID" value="GAA1946907.1"/>
    <property type="molecule type" value="Genomic_DNA"/>
</dbReference>
<dbReference type="Proteomes" id="UP001499933">
    <property type="component" value="Unassembled WGS sequence"/>
</dbReference>